<name>A0A1B6MGP8_9HEMI</name>
<dbReference type="EMBL" id="GEBQ01004891">
    <property type="protein sequence ID" value="JAT35086.1"/>
    <property type="molecule type" value="Transcribed_RNA"/>
</dbReference>
<dbReference type="SUPFAM" id="SSF47857">
    <property type="entry name" value="Apolipophorin-III"/>
    <property type="match status" value="1"/>
</dbReference>
<accession>A0A1B6MGP8</accession>
<feature type="chain" id="PRO_5008588146" description="Protein TsetseEP domain-containing protein" evidence="2">
    <location>
        <begin position="24"/>
        <end position="217"/>
    </location>
</feature>
<feature type="signal peptide" evidence="2">
    <location>
        <begin position="1"/>
        <end position="23"/>
    </location>
</feature>
<evidence type="ECO:0008006" key="4">
    <source>
        <dbReference type="Google" id="ProtNLM"/>
    </source>
</evidence>
<protein>
    <recommendedName>
        <fullName evidence="4">Protein TsetseEP domain-containing protein</fullName>
    </recommendedName>
</protein>
<proteinExistence type="predicted"/>
<evidence type="ECO:0000256" key="2">
    <source>
        <dbReference type="SAM" id="SignalP"/>
    </source>
</evidence>
<dbReference type="AlphaFoldDB" id="A0A1B6MGP8"/>
<evidence type="ECO:0000313" key="3">
    <source>
        <dbReference type="EMBL" id="JAT35086.1"/>
    </source>
</evidence>
<reference evidence="3" key="1">
    <citation type="submission" date="2015-11" db="EMBL/GenBank/DDBJ databases">
        <title>De novo transcriptome assembly of four potential Pierce s Disease insect vectors from Arizona vineyards.</title>
        <authorList>
            <person name="Tassone E.E."/>
        </authorList>
    </citation>
    <scope>NUCLEOTIDE SEQUENCE</scope>
</reference>
<evidence type="ECO:0000256" key="1">
    <source>
        <dbReference type="SAM" id="MobiDB-lite"/>
    </source>
</evidence>
<gene>
    <name evidence="3" type="ORF">g.33262</name>
</gene>
<sequence>MATSKSIALFAAILCLSYARVQGEDLQPLVKSTEDTVAAAKTHVEHMLNLSPLPNADKIPPIVTNETAHLAYEIKKLATQLQEAVATGEHKAELVEAVNAAVTHLNEAAATLAQAGSDVAQDNTHYFAAANVLLAQIKSVVAAEPCEKVAPLIKASLDELTHDVNNYQYGVHEAVGHHGTTGEAGHHGAADHKHLHQVHQHHGASSEEHRDEETHHH</sequence>
<feature type="compositionally biased region" description="Basic residues" evidence="1">
    <location>
        <begin position="193"/>
        <end position="202"/>
    </location>
</feature>
<feature type="compositionally biased region" description="Basic and acidic residues" evidence="1">
    <location>
        <begin position="204"/>
        <end position="217"/>
    </location>
</feature>
<organism evidence="3">
    <name type="scientific">Graphocephala atropunctata</name>
    <dbReference type="NCBI Taxonomy" id="36148"/>
    <lineage>
        <taxon>Eukaryota</taxon>
        <taxon>Metazoa</taxon>
        <taxon>Ecdysozoa</taxon>
        <taxon>Arthropoda</taxon>
        <taxon>Hexapoda</taxon>
        <taxon>Insecta</taxon>
        <taxon>Pterygota</taxon>
        <taxon>Neoptera</taxon>
        <taxon>Paraneoptera</taxon>
        <taxon>Hemiptera</taxon>
        <taxon>Auchenorrhyncha</taxon>
        <taxon>Membracoidea</taxon>
        <taxon>Cicadellidae</taxon>
        <taxon>Cicadellinae</taxon>
        <taxon>Cicadellini</taxon>
        <taxon>Graphocephala</taxon>
    </lineage>
</organism>
<keyword evidence="2" id="KW-0732">Signal</keyword>
<feature type="region of interest" description="Disordered" evidence="1">
    <location>
        <begin position="176"/>
        <end position="217"/>
    </location>
</feature>